<dbReference type="InterPro" id="IPR050922">
    <property type="entry name" value="LytR/CpsA/Psr_CW_biosynth"/>
</dbReference>
<evidence type="ECO:0000256" key="1">
    <source>
        <dbReference type="ARBA" id="ARBA00006068"/>
    </source>
</evidence>
<evidence type="ECO:0000313" key="4">
    <source>
        <dbReference type="EMBL" id="KKR41194.1"/>
    </source>
</evidence>
<keyword evidence="2" id="KW-0472">Membrane</keyword>
<name>A0A0G0QL99_9BACT</name>
<dbReference type="AlphaFoldDB" id="A0A0G0QL99"/>
<evidence type="ECO:0000259" key="3">
    <source>
        <dbReference type="Pfam" id="PF03816"/>
    </source>
</evidence>
<comment type="similarity">
    <text evidence="1">Belongs to the LytR/CpsA/Psr (LCP) family.</text>
</comment>
<dbReference type="PANTHER" id="PTHR33392:SF6">
    <property type="entry name" value="POLYISOPRENYL-TEICHOIC ACID--PEPTIDOGLYCAN TEICHOIC ACID TRANSFERASE TAGU"/>
    <property type="match status" value="1"/>
</dbReference>
<proteinExistence type="inferred from homology"/>
<organism evidence="4 5">
    <name type="scientific">Candidatus Yanofskybacteria bacterium GW2011_GWE2_40_11</name>
    <dbReference type="NCBI Taxonomy" id="1619033"/>
    <lineage>
        <taxon>Bacteria</taxon>
        <taxon>Candidatus Yanofskyibacteriota</taxon>
    </lineage>
</organism>
<sequence length="346" mass="38998">MNNKEMNFIDPVGHNNQPSKKKILGLGVSIIAIVALSYGALMLGLAYNEIVITSDGSVPFWNRVSAILSFPVAAISTDPTPKPDPNRLDILILGMRGLDDPDAIQGGMLTDTILLFSYDKTTAKSSLVSIPRDLYIKIDKYKMGKINEVYEYGLSRKEGLDFTKRVFSIMTGIYIDNAIVFDFTAFKKIVDELDGVDVYLDKPFEEKSQWGNSFYLPAGLNHLDGEGALYYARSRYSTSDFDRSRRQQEIIMAIKDKVMTANLTSDPLKAFGMLSVVRSDIKTDLNIWNLSELINLYQQVKKAMPKEYVISTANLLYQTYIDAIYVLLPNGENFDLFKKFFAETLN</sequence>
<evidence type="ECO:0000256" key="2">
    <source>
        <dbReference type="SAM" id="Phobius"/>
    </source>
</evidence>
<keyword evidence="2" id="KW-1133">Transmembrane helix</keyword>
<evidence type="ECO:0000313" key="5">
    <source>
        <dbReference type="Proteomes" id="UP000034072"/>
    </source>
</evidence>
<dbReference type="NCBIfam" id="TIGR00350">
    <property type="entry name" value="lytR_cpsA_psr"/>
    <property type="match status" value="1"/>
</dbReference>
<dbReference type="Proteomes" id="UP000034072">
    <property type="component" value="Unassembled WGS sequence"/>
</dbReference>
<reference evidence="4 5" key="1">
    <citation type="journal article" date="2015" name="Nature">
        <title>rRNA introns, odd ribosomes, and small enigmatic genomes across a large radiation of phyla.</title>
        <authorList>
            <person name="Brown C.T."/>
            <person name="Hug L.A."/>
            <person name="Thomas B.C."/>
            <person name="Sharon I."/>
            <person name="Castelle C.J."/>
            <person name="Singh A."/>
            <person name="Wilkins M.J."/>
            <person name="Williams K.H."/>
            <person name="Banfield J.F."/>
        </authorList>
    </citation>
    <scope>NUCLEOTIDE SEQUENCE [LARGE SCALE GENOMIC DNA]</scope>
</reference>
<accession>A0A0G0QL99</accession>
<feature type="transmembrane region" description="Helical" evidence="2">
    <location>
        <begin position="23"/>
        <end position="47"/>
    </location>
</feature>
<dbReference type="Gene3D" id="3.40.630.190">
    <property type="entry name" value="LCP protein"/>
    <property type="match status" value="1"/>
</dbReference>
<feature type="domain" description="Cell envelope-related transcriptional attenuator" evidence="3">
    <location>
        <begin position="110"/>
        <end position="258"/>
    </location>
</feature>
<dbReference type="PANTHER" id="PTHR33392">
    <property type="entry name" value="POLYISOPRENYL-TEICHOIC ACID--PEPTIDOGLYCAN TEICHOIC ACID TRANSFERASE TAGU"/>
    <property type="match status" value="1"/>
</dbReference>
<keyword evidence="2" id="KW-0812">Transmembrane</keyword>
<dbReference type="InterPro" id="IPR004474">
    <property type="entry name" value="LytR_CpsA_psr"/>
</dbReference>
<dbReference type="Pfam" id="PF03816">
    <property type="entry name" value="LytR_cpsA_psr"/>
    <property type="match status" value="1"/>
</dbReference>
<comment type="caution">
    <text evidence="4">The sequence shown here is derived from an EMBL/GenBank/DDBJ whole genome shotgun (WGS) entry which is preliminary data.</text>
</comment>
<dbReference type="EMBL" id="LBXZ01000001">
    <property type="protein sequence ID" value="KKR41194.1"/>
    <property type="molecule type" value="Genomic_DNA"/>
</dbReference>
<gene>
    <name evidence="4" type="ORF">UT75_C0001G0098</name>
</gene>
<protein>
    <submittedName>
        <fullName evidence="4">Cell envelope-related transcriptional attenuator</fullName>
    </submittedName>
</protein>